<evidence type="ECO:0000256" key="6">
    <source>
        <dbReference type="SAM" id="MobiDB-lite"/>
    </source>
</evidence>
<dbReference type="InterPro" id="IPR007219">
    <property type="entry name" value="XnlR_reg_dom"/>
</dbReference>
<feature type="region of interest" description="Disordered" evidence="6">
    <location>
        <begin position="781"/>
        <end position="826"/>
    </location>
</feature>
<dbReference type="EMBL" id="JAPZBU010000011">
    <property type="protein sequence ID" value="KAJ5379528.1"/>
    <property type="molecule type" value="Genomic_DNA"/>
</dbReference>
<dbReference type="GO" id="GO:0000981">
    <property type="term" value="F:DNA-binding transcription factor activity, RNA polymerase II-specific"/>
    <property type="evidence" value="ECO:0007669"/>
    <property type="project" value="InterPro"/>
</dbReference>
<evidence type="ECO:0000313" key="9">
    <source>
        <dbReference type="EMBL" id="KAJ5379528.1"/>
    </source>
</evidence>
<feature type="compositionally biased region" description="Polar residues" evidence="6">
    <location>
        <begin position="278"/>
        <end position="299"/>
    </location>
</feature>
<dbReference type="Gene3D" id="4.10.240.10">
    <property type="entry name" value="Zn(2)-C6 fungal-type DNA-binding domain"/>
    <property type="match status" value="1"/>
</dbReference>
<dbReference type="PANTHER" id="PTHR46910:SF39">
    <property type="entry name" value="ZN(II)2CYS6 TRANSCRIPTION FACTOR (EUROFUNG)"/>
    <property type="match status" value="1"/>
</dbReference>
<feature type="transmembrane region" description="Helical" evidence="7">
    <location>
        <begin position="633"/>
        <end position="654"/>
    </location>
</feature>
<comment type="caution">
    <text evidence="9">The sequence shown here is derived from an EMBL/GenBank/DDBJ whole genome shotgun (WGS) entry which is preliminary data.</text>
</comment>
<keyword evidence="5" id="KW-0539">Nucleus</keyword>
<feature type="region of interest" description="Disordered" evidence="6">
    <location>
        <begin position="239"/>
        <end position="299"/>
    </location>
</feature>
<keyword evidence="7" id="KW-1133">Transmembrane helix</keyword>
<keyword evidence="7" id="KW-0812">Transmembrane</keyword>
<evidence type="ECO:0000256" key="1">
    <source>
        <dbReference type="ARBA" id="ARBA00022723"/>
    </source>
</evidence>
<dbReference type="InterPro" id="IPR050987">
    <property type="entry name" value="AtrR-like"/>
</dbReference>
<keyword evidence="1" id="KW-0479">Metal-binding</keyword>
<dbReference type="SMART" id="SM00906">
    <property type="entry name" value="Fungal_trans"/>
    <property type="match status" value="1"/>
</dbReference>
<dbReference type="SUPFAM" id="SSF57701">
    <property type="entry name" value="Zn2/Cys6 DNA-binding domain"/>
    <property type="match status" value="1"/>
</dbReference>
<feature type="domain" description="Zn(2)-C6 fungal-type" evidence="8">
    <location>
        <begin position="175"/>
        <end position="204"/>
    </location>
</feature>
<dbReference type="PROSITE" id="PS00463">
    <property type="entry name" value="ZN2_CY6_FUNGAL_1"/>
    <property type="match status" value="1"/>
</dbReference>
<dbReference type="GO" id="GO:0008270">
    <property type="term" value="F:zinc ion binding"/>
    <property type="evidence" value="ECO:0007669"/>
    <property type="project" value="InterPro"/>
</dbReference>
<accession>A0A9W9SNC1</accession>
<dbReference type="AlphaFoldDB" id="A0A9W9SNC1"/>
<dbReference type="CDD" id="cd12148">
    <property type="entry name" value="fungal_TF_MHR"/>
    <property type="match status" value="1"/>
</dbReference>
<dbReference type="Pfam" id="PF04082">
    <property type="entry name" value="Fungal_trans"/>
    <property type="match status" value="1"/>
</dbReference>
<dbReference type="OrthoDB" id="3266505at2759"/>
<dbReference type="Proteomes" id="UP001147747">
    <property type="component" value="Unassembled WGS sequence"/>
</dbReference>
<feature type="transmembrane region" description="Helical" evidence="7">
    <location>
        <begin position="695"/>
        <end position="723"/>
    </location>
</feature>
<reference evidence="9" key="2">
    <citation type="journal article" date="2023" name="IMA Fungus">
        <title>Comparative genomic study of the Penicillium genus elucidates a diverse pangenome and 15 lateral gene transfer events.</title>
        <authorList>
            <person name="Petersen C."/>
            <person name="Sorensen T."/>
            <person name="Nielsen M.R."/>
            <person name="Sondergaard T.E."/>
            <person name="Sorensen J.L."/>
            <person name="Fitzpatrick D.A."/>
            <person name="Frisvad J.C."/>
            <person name="Nielsen K.L."/>
        </authorList>
    </citation>
    <scope>NUCLEOTIDE SEQUENCE</scope>
    <source>
        <strain evidence="9">IBT 29677</strain>
    </source>
</reference>
<dbReference type="SMART" id="SM00066">
    <property type="entry name" value="GAL4"/>
    <property type="match status" value="1"/>
</dbReference>
<feature type="region of interest" description="Disordered" evidence="6">
    <location>
        <begin position="840"/>
        <end position="869"/>
    </location>
</feature>
<keyword evidence="2" id="KW-0805">Transcription regulation</keyword>
<dbReference type="InterPro" id="IPR036864">
    <property type="entry name" value="Zn2-C6_fun-type_DNA-bd_sf"/>
</dbReference>
<sequence length="913" mass="101003">MTSLFALDPDPEIINPVGPPYEEYGSITIKRQKVLPGLPNATSPRIIPFVKVGWQNIAPAEWAAHIKDIPSHISVKMQTSYAKSAVGALIAAPPLREPLLRNSKSLSGAQLDELIRGKRCNSESALMQIVGIVESQDVVAVPKAVAHGRRAYTGPMQQLAGLKRAMATQDKTPTACVTCRSKKVKCSGTIPCDYCEDRRLECRSARKTQKRLYSVEYVEKLERRLAICENAGQLPASIRSGTAASDNINHDDSSSRARSGDSSPNRNGVTSHPACLSPMSNPSVAMSNCNPQSSSPSTMRADTYINSSHIPTSRVRDFLWKRTPVNPSDSITGSDNSFLPSTTRDIIESWSNLQDTFLEVPSLPGKGDADHLLNCVNFYIGQTQHHFDVREVSDHLALFFDGRLSSSPIPKLWYIKLVLIFAVGKVVEGRFDDDPLPGDCYFKYAQALLPNLSELHVSKRHGVEVLGLVALYLQNVNRSEEAYLYVNSALRIAIAHGFHAHSRLNQYLKSEKTHLNRLLWTIYMQEKRLAAATGNPSSVDRDTIELEMPANALGFPSPFPICLNIRIAHITGRVLQTLYVQKPEKDGNLIHSVQSIIQELHEISAELPLDFSDGNHNQTPKQNIRVFASIHMMLYQAILLTIRPIMLYVARIILTGDETSRSTIYSSSLGRLSRTCAEAARRMLSMVLMLKKENIIAIFGFFDLDATFSSAFIMILTAIFNIICKDDQAIIPSPGLDEAIQVLRHLSDRGNPFAGEKLREVEHIWAQLHVDNNLNNGPLAGSSWAGDFPNTHESNPQESSSVPSQRTLERSNGPQLQSSDMRPDQESAVGYNQAYLASRRNSGHHSTGGGFKASHHQGPPHNDGFHEFPIGDWLVQDTNEQYNTILGSQEWALTGQDSIDFAELATYLPGFGE</sequence>
<dbReference type="RefSeq" id="XP_056483314.1">
    <property type="nucleotide sequence ID" value="XM_056637284.1"/>
</dbReference>
<dbReference type="GO" id="GO:0003677">
    <property type="term" value="F:DNA binding"/>
    <property type="evidence" value="ECO:0007669"/>
    <property type="project" value="UniProtKB-KW"/>
</dbReference>
<feature type="compositionally biased region" description="Basic and acidic residues" evidence="6">
    <location>
        <begin position="248"/>
        <end position="259"/>
    </location>
</feature>
<evidence type="ECO:0000313" key="10">
    <source>
        <dbReference type="Proteomes" id="UP001147747"/>
    </source>
</evidence>
<organism evidence="9 10">
    <name type="scientific">Penicillium cosmopolitanum</name>
    <dbReference type="NCBI Taxonomy" id="1131564"/>
    <lineage>
        <taxon>Eukaryota</taxon>
        <taxon>Fungi</taxon>
        <taxon>Dikarya</taxon>
        <taxon>Ascomycota</taxon>
        <taxon>Pezizomycotina</taxon>
        <taxon>Eurotiomycetes</taxon>
        <taxon>Eurotiomycetidae</taxon>
        <taxon>Eurotiales</taxon>
        <taxon>Aspergillaceae</taxon>
        <taxon>Penicillium</taxon>
    </lineage>
</organism>
<keyword evidence="7" id="KW-0472">Membrane</keyword>
<evidence type="ECO:0000256" key="5">
    <source>
        <dbReference type="ARBA" id="ARBA00023242"/>
    </source>
</evidence>
<dbReference type="PANTHER" id="PTHR46910">
    <property type="entry name" value="TRANSCRIPTION FACTOR PDR1"/>
    <property type="match status" value="1"/>
</dbReference>
<proteinExistence type="predicted"/>
<dbReference type="Pfam" id="PF00172">
    <property type="entry name" value="Zn_clus"/>
    <property type="match status" value="1"/>
</dbReference>
<dbReference type="InterPro" id="IPR001138">
    <property type="entry name" value="Zn2Cys6_DnaBD"/>
</dbReference>
<dbReference type="PROSITE" id="PS50048">
    <property type="entry name" value="ZN2_CY6_FUNGAL_2"/>
    <property type="match status" value="1"/>
</dbReference>
<keyword evidence="4" id="KW-0804">Transcription</keyword>
<evidence type="ECO:0000256" key="7">
    <source>
        <dbReference type="SAM" id="Phobius"/>
    </source>
</evidence>
<name>A0A9W9SNC1_9EURO</name>
<gene>
    <name evidence="9" type="ORF">N7509_012647</name>
</gene>
<evidence type="ECO:0000256" key="2">
    <source>
        <dbReference type="ARBA" id="ARBA00023015"/>
    </source>
</evidence>
<evidence type="ECO:0000256" key="4">
    <source>
        <dbReference type="ARBA" id="ARBA00023163"/>
    </source>
</evidence>
<evidence type="ECO:0000259" key="8">
    <source>
        <dbReference type="PROSITE" id="PS50048"/>
    </source>
</evidence>
<evidence type="ECO:0000256" key="3">
    <source>
        <dbReference type="ARBA" id="ARBA00023125"/>
    </source>
</evidence>
<reference evidence="9" key="1">
    <citation type="submission" date="2022-12" db="EMBL/GenBank/DDBJ databases">
        <authorList>
            <person name="Petersen C."/>
        </authorList>
    </citation>
    <scope>NUCLEOTIDE SEQUENCE</scope>
    <source>
        <strain evidence="9">IBT 29677</strain>
    </source>
</reference>
<keyword evidence="3" id="KW-0238">DNA-binding</keyword>
<dbReference type="GO" id="GO:0006351">
    <property type="term" value="P:DNA-templated transcription"/>
    <property type="evidence" value="ECO:0007669"/>
    <property type="project" value="InterPro"/>
</dbReference>
<feature type="compositionally biased region" description="Polar residues" evidence="6">
    <location>
        <begin position="791"/>
        <end position="820"/>
    </location>
</feature>
<dbReference type="GeneID" id="81376264"/>
<keyword evidence="10" id="KW-1185">Reference proteome</keyword>
<dbReference type="CDD" id="cd00067">
    <property type="entry name" value="GAL4"/>
    <property type="match status" value="1"/>
</dbReference>
<protein>
    <recommendedName>
        <fullName evidence="8">Zn(2)-C6 fungal-type domain-containing protein</fullName>
    </recommendedName>
</protein>